<dbReference type="EMBL" id="JALHAT010000035">
    <property type="protein sequence ID" value="MCJ1962207.1"/>
    <property type="molecule type" value="Genomic_DNA"/>
</dbReference>
<keyword evidence="3" id="KW-1185">Reference proteome</keyword>
<accession>A0ABT0AGA1</accession>
<protein>
    <submittedName>
        <fullName evidence="2">Uroporphyrinogen-III synthase</fullName>
    </submittedName>
</protein>
<reference evidence="2" key="1">
    <citation type="submission" date="2022-03" db="EMBL/GenBank/DDBJ databases">
        <title>Identification of a novel bacterium isolated from mangrove sediments.</title>
        <authorList>
            <person name="Pan X."/>
        </authorList>
    </citation>
    <scope>NUCLEOTIDE SEQUENCE</scope>
    <source>
        <strain evidence="2">B2637</strain>
    </source>
</reference>
<feature type="domain" description="Tetrapyrrole biosynthesis uroporphyrinogen III synthase" evidence="1">
    <location>
        <begin position="26"/>
        <end position="229"/>
    </location>
</feature>
<evidence type="ECO:0000313" key="3">
    <source>
        <dbReference type="Proteomes" id="UP001162802"/>
    </source>
</evidence>
<dbReference type="Gene3D" id="3.40.50.10090">
    <property type="match status" value="2"/>
</dbReference>
<gene>
    <name evidence="2" type="ORF">MTR65_16060</name>
</gene>
<sequence>MSAPGASLPLPVLILRPEPGAQASLEAARKLGLAAEAYPLFEVRPQAWEAPPADDIDALVLGSANALRHGGGALDLYRGKPAYAVGQKTAEAARAAGLDVVGTGRGGLQSVLDALAPEHRRLLRLAGRERVALHLPGGVTMTTREVYASEALPAPEALRQRLRDMTQSAVLVLLHSGEAAARFEDLCREWGLATDAIHLVAIGPRVSARLHSPWGSVRCAPEPSDAALLALAAQMCQEAFSGSIQVDNQT</sequence>
<proteinExistence type="predicted"/>
<dbReference type="Pfam" id="PF02602">
    <property type="entry name" value="HEM4"/>
    <property type="match status" value="1"/>
</dbReference>
<evidence type="ECO:0000259" key="1">
    <source>
        <dbReference type="Pfam" id="PF02602"/>
    </source>
</evidence>
<evidence type="ECO:0000313" key="2">
    <source>
        <dbReference type="EMBL" id="MCJ1962207.1"/>
    </source>
</evidence>
<name>A0ABT0AGA1_9SPHN</name>
<dbReference type="SUPFAM" id="SSF69618">
    <property type="entry name" value="HemD-like"/>
    <property type="match status" value="1"/>
</dbReference>
<dbReference type="CDD" id="cd06578">
    <property type="entry name" value="HemD"/>
    <property type="match status" value="1"/>
</dbReference>
<comment type="caution">
    <text evidence="2">The sequence shown here is derived from an EMBL/GenBank/DDBJ whole genome shotgun (WGS) entry which is preliminary data.</text>
</comment>
<dbReference type="InterPro" id="IPR003754">
    <property type="entry name" value="4pyrrol_synth_uPrphyn_synth"/>
</dbReference>
<dbReference type="InterPro" id="IPR036108">
    <property type="entry name" value="4pyrrol_syn_uPrphyn_synt_sf"/>
</dbReference>
<dbReference type="Proteomes" id="UP001162802">
    <property type="component" value="Unassembled WGS sequence"/>
</dbReference>
<dbReference type="RefSeq" id="WP_243801972.1">
    <property type="nucleotide sequence ID" value="NZ_JALHAT010000035.1"/>
</dbReference>
<organism evidence="2 3">
    <name type="scientific">Novosphingobium mangrovi</name>
    <name type="common">ex Hu et al. 2023</name>
    <dbReference type="NCBI Taxonomy" id="2930094"/>
    <lineage>
        <taxon>Bacteria</taxon>
        <taxon>Pseudomonadati</taxon>
        <taxon>Pseudomonadota</taxon>
        <taxon>Alphaproteobacteria</taxon>
        <taxon>Sphingomonadales</taxon>
        <taxon>Sphingomonadaceae</taxon>
        <taxon>Novosphingobium</taxon>
    </lineage>
</organism>